<organism evidence="2 5">
    <name type="scientific">Didymodactylos carnosus</name>
    <dbReference type="NCBI Taxonomy" id="1234261"/>
    <lineage>
        <taxon>Eukaryota</taxon>
        <taxon>Metazoa</taxon>
        <taxon>Spiralia</taxon>
        <taxon>Gnathifera</taxon>
        <taxon>Rotifera</taxon>
        <taxon>Eurotatoria</taxon>
        <taxon>Bdelloidea</taxon>
        <taxon>Philodinida</taxon>
        <taxon>Philodinidae</taxon>
        <taxon>Didymodactylos</taxon>
    </lineage>
</organism>
<gene>
    <name evidence="2" type="ORF">GPM918_LOCUS38970</name>
    <name evidence="1" type="ORF">OVA965_LOCUS33235</name>
    <name evidence="4" type="ORF">SRO942_LOCUS39823</name>
    <name evidence="3" type="ORF">TMI583_LOCUS34117</name>
</gene>
<dbReference type="EMBL" id="CAJNOQ010026598">
    <property type="protein sequence ID" value="CAF1547074.1"/>
    <property type="molecule type" value="Genomic_DNA"/>
</dbReference>
<dbReference type="AlphaFoldDB" id="A0A815WCY9"/>
<accession>A0A815WCY9</accession>
<dbReference type="Proteomes" id="UP000663829">
    <property type="component" value="Unassembled WGS sequence"/>
</dbReference>
<keyword evidence="5" id="KW-1185">Reference proteome</keyword>
<dbReference type="OrthoDB" id="10034642at2759"/>
<dbReference type="EMBL" id="CAJOBC010092257">
    <property type="protein sequence ID" value="CAF4407846.1"/>
    <property type="molecule type" value="Genomic_DNA"/>
</dbReference>
<evidence type="ECO:0000313" key="3">
    <source>
        <dbReference type="EMBL" id="CAF4212310.1"/>
    </source>
</evidence>
<evidence type="ECO:0000313" key="4">
    <source>
        <dbReference type="EMBL" id="CAF4407846.1"/>
    </source>
</evidence>
<dbReference type="Proteomes" id="UP000677228">
    <property type="component" value="Unassembled WGS sequence"/>
</dbReference>
<comment type="caution">
    <text evidence="2">The sequence shown here is derived from an EMBL/GenBank/DDBJ whole genome shotgun (WGS) entry which is preliminary data.</text>
</comment>
<reference evidence="2" key="1">
    <citation type="submission" date="2021-02" db="EMBL/GenBank/DDBJ databases">
        <authorList>
            <person name="Nowell W R."/>
        </authorList>
    </citation>
    <scope>NUCLEOTIDE SEQUENCE</scope>
</reference>
<evidence type="ECO:0000313" key="1">
    <source>
        <dbReference type="EMBL" id="CAF1407089.1"/>
    </source>
</evidence>
<protein>
    <submittedName>
        <fullName evidence="2">Uncharacterized protein</fullName>
    </submittedName>
</protein>
<proteinExistence type="predicted"/>
<evidence type="ECO:0000313" key="5">
    <source>
        <dbReference type="Proteomes" id="UP000663829"/>
    </source>
</evidence>
<dbReference type="EMBL" id="CAJOBA010048423">
    <property type="protein sequence ID" value="CAF4212310.1"/>
    <property type="molecule type" value="Genomic_DNA"/>
</dbReference>
<evidence type="ECO:0000313" key="2">
    <source>
        <dbReference type="EMBL" id="CAF1547074.1"/>
    </source>
</evidence>
<name>A0A815WCY9_9BILA</name>
<dbReference type="EMBL" id="CAJNOK010026686">
    <property type="protein sequence ID" value="CAF1407089.1"/>
    <property type="molecule type" value="Genomic_DNA"/>
</dbReference>
<dbReference type="Proteomes" id="UP000681722">
    <property type="component" value="Unassembled WGS sequence"/>
</dbReference>
<dbReference type="Proteomes" id="UP000682733">
    <property type="component" value="Unassembled WGS sequence"/>
</dbReference>
<sequence length="286" mass="34026">MLTVYIFQLQGLTLLNLPVRNKFDYYICTQVMDEEQFLTEWLDYNMNLLGFKNICIVNVGKPISVNITLKYDLAYKNHLNHDNSTKQNFNLCKKCFTSIQSQDLLLVQDIDQFLNIRNSKYLEENYDRYDSFYFADVRFGYVKDKTNEIFNKESKERFPMLATNTYRGLTKNLDNYNSDELRQLFNCSPRGGWNPCDTGNGKTMIKYGLISRLEPHFHETTKKNSKILDVDMQQMRLNHYYVRSREDGIFKGKKWEKLESMLGIIENNDFFKMVYDDSIRTSKQLR</sequence>